<proteinExistence type="predicted"/>
<evidence type="ECO:0000313" key="3">
    <source>
        <dbReference type="Proteomes" id="UP001153328"/>
    </source>
</evidence>
<dbReference type="AlphaFoldDB" id="A0A9W4MG98"/>
<dbReference type="EMBL" id="CAJVAX010000017">
    <property type="protein sequence ID" value="CAG7638186.1"/>
    <property type="molecule type" value="Genomic_DNA"/>
</dbReference>
<organism evidence="2 3">
    <name type="scientific">Actinacidiphila bryophytorum</name>
    <dbReference type="NCBI Taxonomy" id="1436133"/>
    <lineage>
        <taxon>Bacteria</taxon>
        <taxon>Bacillati</taxon>
        <taxon>Actinomycetota</taxon>
        <taxon>Actinomycetes</taxon>
        <taxon>Kitasatosporales</taxon>
        <taxon>Streptomycetaceae</taxon>
        <taxon>Actinacidiphila</taxon>
    </lineage>
</organism>
<keyword evidence="3" id="KW-1185">Reference proteome</keyword>
<sequence>MPQLRRTAAQGVLGRGCGLQGLRLLPDRQPRLLVQQRPRRQERQCEHGQQAERRLLVEFNLARVVFELLRLLVHVEQLVGRLRRLTASRLAADLTNLRRTHDGGSPRSPSGLR</sequence>
<reference evidence="2" key="1">
    <citation type="submission" date="2021-06" db="EMBL/GenBank/DDBJ databases">
        <authorList>
            <person name="Arsene-Ploetze F."/>
        </authorList>
    </citation>
    <scope>NUCLEOTIDE SEQUENCE</scope>
    <source>
        <strain evidence="2">SBRY1</strain>
    </source>
</reference>
<evidence type="ECO:0000256" key="1">
    <source>
        <dbReference type="SAM" id="MobiDB-lite"/>
    </source>
</evidence>
<dbReference type="Proteomes" id="UP001153328">
    <property type="component" value="Unassembled WGS sequence"/>
</dbReference>
<gene>
    <name evidence="2" type="ORF">SBRY_30200</name>
</gene>
<comment type="caution">
    <text evidence="2">The sequence shown here is derived from an EMBL/GenBank/DDBJ whole genome shotgun (WGS) entry which is preliminary data.</text>
</comment>
<protein>
    <submittedName>
        <fullName evidence="2">Uncharacterized protein</fullName>
    </submittedName>
</protein>
<name>A0A9W4MG98_9ACTN</name>
<accession>A0A9W4MG98</accession>
<evidence type="ECO:0000313" key="2">
    <source>
        <dbReference type="EMBL" id="CAG7638186.1"/>
    </source>
</evidence>
<feature type="region of interest" description="Disordered" evidence="1">
    <location>
        <begin position="94"/>
        <end position="113"/>
    </location>
</feature>